<dbReference type="InterPro" id="IPR043136">
    <property type="entry name" value="B30.2/SPRY_sf"/>
</dbReference>
<dbReference type="Gene3D" id="2.60.120.260">
    <property type="entry name" value="Galactose-binding domain-like"/>
    <property type="match status" value="1"/>
</dbReference>
<evidence type="ECO:0000313" key="5">
    <source>
        <dbReference type="EMBL" id="CAH8246262.1"/>
    </source>
</evidence>
<sequence length="510" mass="57574">MAIIDVTWDPVNKGSGVIISNANLTAKVPNYNNTVRATHGKSHGKWYWEITVSVYNWLLIGIVNRDAVLTSSNSSTQNARYYWENGKKLPENVLYGKNFVVGDVISILLNLDSGTLEFWKNGVSQGISHTNIKTMGEVFPAVSAPQSGATESTVTANFGASSFVYPMPKGFSSFDCRQRHWDSRMLFQTSTENRMAFYNKFNTITAIPKMTSNITPSGRAFAKDIYSTSYDAWKAFNQVDDTEGYASKTGSGGVGFLGYEFDKPIAIAKYAVRSMAGSSHLNKLPRDWTFEGSHDGEKWHVLDTQKNQTWTTVNTDKDYYVDIPKSYKMYRLNWSANNGFTGYTDVNELKMYRGVNVVSHIPTVSEKYFTAYGMDKIAQETLKNNYDKVQLISNKESELNEGKIFEHEIDLKKYEVNKLIMDKIEGKSLILTSDVVHLSFINSASINYISYADEHIFRHFGMGKSVVIDLEKEFKEKVLIEMEANTVGIGKVFKQRIDPSKIPIKQITII</sequence>
<keyword evidence="3" id="KW-0862">Zinc</keyword>
<dbReference type="SUPFAM" id="SSF49785">
    <property type="entry name" value="Galactose-binding domain-like"/>
    <property type="match status" value="1"/>
</dbReference>
<dbReference type="Pfam" id="PF00622">
    <property type="entry name" value="SPRY"/>
    <property type="match status" value="1"/>
</dbReference>
<proteinExistence type="predicted"/>
<dbReference type="InterPro" id="IPR008979">
    <property type="entry name" value="Galactose-bd-like_sf"/>
</dbReference>
<gene>
    <name evidence="5" type="ORF">WJ0W_003497</name>
</gene>
<dbReference type="PROSITE" id="PS50188">
    <property type="entry name" value="B302_SPRY"/>
    <property type="match status" value="1"/>
</dbReference>
<dbReference type="PANTHER" id="PTHR13363">
    <property type="entry name" value="RING FINGER AND SRY DOMAIN-CONTAINING"/>
    <property type="match status" value="1"/>
</dbReference>
<evidence type="ECO:0000256" key="2">
    <source>
        <dbReference type="ARBA" id="ARBA00022771"/>
    </source>
</evidence>
<evidence type="ECO:0000256" key="1">
    <source>
        <dbReference type="ARBA" id="ARBA00022723"/>
    </source>
</evidence>
<feature type="domain" description="B30.2/SPRY" evidence="4">
    <location>
        <begin position="1"/>
        <end position="163"/>
    </location>
</feature>
<dbReference type="InterPro" id="IPR013320">
    <property type="entry name" value="ConA-like_dom_sf"/>
</dbReference>
<organism evidence="5 6">
    <name type="scientific">Paenibacillus melissococcoides</name>
    <dbReference type="NCBI Taxonomy" id="2912268"/>
    <lineage>
        <taxon>Bacteria</taxon>
        <taxon>Bacillati</taxon>
        <taxon>Bacillota</taxon>
        <taxon>Bacilli</taxon>
        <taxon>Bacillales</taxon>
        <taxon>Paenibacillaceae</taxon>
        <taxon>Paenibacillus</taxon>
    </lineage>
</organism>
<dbReference type="CDD" id="cd11709">
    <property type="entry name" value="SPRY"/>
    <property type="match status" value="1"/>
</dbReference>
<dbReference type="RefSeq" id="WP_261944997.1">
    <property type="nucleotide sequence ID" value="NZ_CALYLO010000004.1"/>
</dbReference>
<dbReference type="InterPro" id="IPR045129">
    <property type="entry name" value="RNF123/RKP/RSPRY1"/>
</dbReference>
<evidence type="ECO:0000313" key="6">
    <source>
        <dbReference type="Proteomes" id="UP001154322"/>
    </source>
</evidence>
<dbReference type="SMART" id="SM00449">
    <property type="entry name" value="SPRY"/>
    <property type="match status" value="1"/>
</dbReference>
<evidence type="ECO:0000256" key="3">
    <source>
        <dbReference type="ARBA" id="ARBA00022833"/>
    </source>
</evidence>
<name>A0ABM9G3H3_9BACL</name>
<keyword evidence="6" id="KW-1185">Reference proteome</keyword>
<protein>
    <submittedName>
        <fullName evidence="5">SPRY domain-containing protein</fullName>
    </submittedName>
</protein>
<dbReference type="Gene3D" id="2.60.120.920">
    <property type="match status" value="1"/>
</dbReference>
<accession>A0ABM9G3H3</accession>
<keyword evidence="1" id="KW-0479">Metal-binding</keyword>
<dbReference type="PANTHER" id="PTHR13363:SF5">
    <property type="entry name" value="E3 UBIQUITIN-PROTEIN LIGASE RNF123"/>
    <property type="match status" value="1"/>
</dbReference>
<dbReference type="InterPro" id="IPR003877">
    <property type="entry name" value="SPRY_dom"/>
</dbReference>
<dbReference type="EMBL" id="CALYLO010000004">
    <property type="protein sequence ID" value="CAH8246262.1"/>
    <property type="molecule type" value="Genomic_DNA"/>
</dbReference>
<evidence type="ECO:0000259" key="4">
    <source>
        <dbReference type="PROSITE" id="PS50188"/>
    </source>
</evidence>
<comment type="caution">
    <text evidence="5">The sequence shown here is derived from an EMBL/GenBank/DDBJ whole genome shotgun (WGS) entry which is preliminary data.</text>
</comment>
<dbReference type="Proteomes" id="UP001154322">
    <property type="component" value="Unassembled WGS sequence"/>
</dbReference>
<dbReference type="InterPro" id="IPR001870">
    <property type="entry name" value="B30.2/SPRY"/>
</dbReference>
<dbReference type="SUPFAM" id="SSF49899">
    <property type="entry name" value="Concanavalin A-like lectins/glucanases"/>
    <property type="match status" value="1"/>
</dbReference>
<keyword evidence="2" id="KW-0863">Zinc-finger</keyword>
<reference evidence="5" key="1">
    <citation type="submission" date="2022-06" db="EMBL/GenBank/DDBJ databases">
        <authorList>
            <person name="Dietemann V."/>
            <person name="Ory F."/>
            <person name="Dainat B."/>
            <person name="Oberhansli S."/>
        </authorList>
    </citation>
    <scope>NUCLEOTIDE SEQUENCE</scope>
    <source>
        <strain evidence="5">Ena-SAMPLE-TAB-26-04-2022-14:26:32:270-5432</strain>
    </source>
</reference>